<evidence type="ECO:0000256" key="1">
    <source>
        <dbReference type="ARBA" id="ARBA00004418"/>
    </source>
</evidence>
<dbReference type="InterPro" id="IPR001638">
    <property type="entry name" value="Solute-binding_3/MltF_N"/>
</dbReference>
<gene>
    <name evidence="5" type="ORF">OEG82_07135</name>
</gene>
<dbReference type="PANTHER" id="PTHR35936">
    <property type="entry name" value="MEMBRANE-BOUND LYTIC MUREIN TRANSGLYCOSYLASE F"/>
    <property type="match status" value="1"/>
</dbReference>
<dbReference type="SUPFAM" id="SSF53850">
    <property type="entry name" value="Periplasmic binding protein-like II"/>
    <property type="match status" value="1"/>
</dbReference>
<evidence type="ECO:0000259" key="4">
    <source>
        <dbReference type="SMART" id="SM00062"/>
    </source>
</evidence>
<dbReference type="PANTHER" id="PTHR35936:SF17">
    <property type="entry name" value="ARGININE-BINDING EXTRACELLULAR PROTEIN ARTP"/>
    <property type="match status" value="1"/>
</dbReference>
<comment type="caution">
    <text evidence="5">The sequence shown here is derived from an EMBL/GenBank/DDBJ whole genome shotgun (WGS) entry which is preliminary data.</text>
</comment>
<evidence type="ECO:0000256" key="3">
    <source>
        <dbReference type="SAM" id="SignalP"/>
    </source>
</evidence>
<evidence type="ECO:0000313" key="6">
    <source>
        <dbReference type="Proteomes" id="UP001081283"/>
    </source>
</evidence>
<protein>
    <submittedName>
        <fullName evidence="5">Transporter substrate-binding domain-containing protein</fullName>
    </submittedName>
</protein>
<dbReference type="SMART" id="SM00062">
    <property type="entry name" value="PBPb"/>
    <property type="match status" value="1"/>
</dbReference>
<name>A0ABT3YD33_9HYPH</name>
<dbReference type="EMBL" id="JAOVZQ010000001">
    <property type="protein sequence ID" value="MCY0093793.1"/>
    <property type="molecule type" value="Genomic_DNA"/>
</dbReference>
<feature type="domain" description="Solute-binding protein family 3/N-terminal" evidence="4">
    <location>
        <begin position="31"/>
        <end position="253"/>
    </location>
</feature>
<dbReference type="Pfam" id="PF00497">
    <property type="entry name" value="SBP_bac_3"/>
    <property type="match status" value="1"/>
</dbReference>
<keyword evidence="6" id="KW-1185">Reference proteome</keyword>
<dbReference type="RefSeq" id="WP_267611740.1">
    <property type="nucleotide sequence ID" value="NZ_JAOVZQ010000001.1"/>
</dbReference>
<dbReference type="Proteomes" id="UP001081283">
    <property type="component" value="Unassembled WGS sequence"/>
</dbReference>
<evidence type="ECO:0000256" key="2">
    <source>
        <dbReference type="ARBA" id="ARBA00022729"/>
    </source>
</evidence>
<feature type="chain" id="PRO_5046117607" evidence="3">
    <location>
        <begin position="21"/>
        <end position="264"/>
    </location>
</feature>
<feature type="signal peptide" evidence="3">
    <location>
        <begin position="1"/>
        <end position="20"/>
    </location>
</feature>
<dbReference type="Gene3D" id="3.40.190.10">
    <property type="entry name" value="Periplasmic binding protein-like II"/>
    <property type="match status" value="2"/>
</dbReference>
<accession>A0ABT3YD33</accession>
<reference evidence="5" key="1">
    <citation type="submission" date="2022-10" db="EMBL/GenBank/DDBJ databases">
        <title>Hoeflea sp. J2-29, isolated from marine algae.</title>
        <authorList>
            <person name="Kristyanto S."/>
            <person name="Kim J.M."/>
            <person name="Jeon C.O."/>
        </authorList>
    </citation>
    <scope>NUCLEOTIDE SEQUENCE</scope>
    <source>
        <strain evidence="5">J2-29</strain>
    </source>
</reference>
<keyword evidence="2 3" id="KW-0732">Signal</keyword>
<organism evidence="5 6">
    <name type="scientific">Hoeflea ulvae</name>
    <dbReference type="NCBI Taxonomy" id="2983764"/>
    <lineage>
        <taxon>Bacteria</taxon>
        <taxon>Pseudomonadati</taxon>
        <taxon>Pseudomonadota</taxon>
        <taxon>Alphaproteobacteria</taxon>
        <taxon>Hyphomicrobiales</taxon>
        <taxon>Rhizobiaceae</taxon>
        <taxon>Hoeflea</taxon>
    </lineage>
</organism>
<comment type="subcellular location">
    <subcellularLocation>
        <location evidence="1">Periplasm</location>
    </subcellularLocation>
</comment>
<sequence>MKRLLQASLIILASMGVADARSLDDIISSGTLRVGVNPNFPPMSSYSTDNKLEGFDVDIAGKLAEALGVTVELVPTESQQRVPFLVSDRIDISMGALTRTVEREKVIDFTVPLHTEAMATLTTENVTAKSWKDLNSADITLVNMRGNWSVDFLKEKLPDANVLLVDTIADTVRSVAQGRGDAIIENIDFFMKFTENYPDVKWRVIEDTVFVAFCGIGVSQGNDDLLRVLNVAMYDLHSSNTVNDTWRKWYGADMLKPVVPQPFF</sequence>
<evidence type="ECO:0000313" key="5">
    <source>
        <dbReference type="EMBL" id="MCY0093793.1"/>
    </source>
</evidence>
<proteinExistence type="predicted"/>